<dbReference type="GO" id="GO:0046872">
    <property type="term" value="F:metal ion binding"/>
    <property type="evidence" value="ECO:0007669"/>
    <property type="project" value="UniProtKB-KW"/>
</dbReference>
<dbReference type="Proteomes" id="UP001196068">
    <property type="component" value="Unassembled WGS sequence"/>
</dbReference>
<feature type="domain" description="Nitrite/sulphite reductase 4Fe-4S" evidence="8">
    <location>
        <begin position="433"/>
        <end position="547"/>
    </location>
</feature>
<evidence type="ECO:0000256" key="5">
    <source>
        <dbReference type="ARBA" id="ARBA00023002"/>
    </source>
</evidence>
<dbReference type="PANTHER" id="PTHR32439:SF0">
    <property type="entry name" value="FERREDOXIN--NITRITE REDUCTASE, CHLOROPLASTIC"/>
    <property type="match status" value="1"/>
</dbReference>
<evidence type="ECO:0000313" key="11">
    <source>
        <dbReference type="Proteomes" id="UP001196068"/>
    </source>
</evidence>
<dbReference type="Pfam" id="PF03460">
    <property type="entry name" value="NIR_SIR_ferr"/>
    <property type="match status" value="2"/>
</dbReference>
<keyword evidence="5" id="KW-0560">Oxidoreductase</keyword>
<organism evidence="10 11">
    <name type="scientific">Plastoroseomonas arctica</name>
    <dbReference type="NCBI Taxonomy" id="1509237"/>
    <lineage>
        <taxon>Bacteria</taxon>
        <taxon>Pseudomonadati</taxon>
        <taxon>Pseudomonadota</taxon>
        <taxon>Alphaproteobacteria</taxon>
        <taxon>Acetobacterales</taxon>
        <taxon>Acetobacteraceae</taxon>
        <taxon>Plastoroseomonas</taxon>
    </lineage>
</organism>
<dbReference type="SUPFAM" id="SSF56014">
    <property type="entry name" value="Nitrite and sulphite reductase 4Fe-4S domain-like"/>
    <property type="match status" value="2"/>
</dbReference>
<dbReference type="GO" id="GO:0016491">
    <property type="term" value="F:oxidoreductase activity"/>
    <property type="evidence" value="ECO:0007669"/>
    <property type="project" value="UniProtKB-KW"/>
</dbReference>
<evidence type="ECO:0000256" key="6">
    <source>
        <dbReference type="ARBA" id="ARBA00023004"/>
    </source>
</evidence>
<proteinExistence type="inferred from homology"/>
<protein>
    <submittedName>
        <fullName evidence="10">NirA family protein</fullName>
    </submittedName>
</protein>
<dbReference type="NCBIfam" id="NF007126">
    <property type="entry name" value="PRK09567.1"/>
    <property type="match status" value="1"/>
</dbReference>
<feature type="domain" description="Nitrite/sulphite reductase 4Fe-4S" evidence="8">
    <location>
        <begin position="177"/>
        <end position="329"/>
    </location>
</feature>
<evidence type="ECO:0000256" key="7">
    <source>
        <dbReference type="ARBA" id="ARBA00023014"/>
    </source>
</evidence>
<dbReference type="InterPro" id="IPR006066">
    <property type="entry name" value="NO2/SO3_Rdtase_FeS/sirohaem_BS"/>
</dbReference>
<reference evidence="10" key="2">
    <citation type="journal article" date="2021" name="Syst. Appl. Microbiol.">
        <title>Roseomonas hellenica sp. nov., isolated from roots of wild-growing Alkanna tinctoria.</title>
        <authorList>
            <person name="Rat A."/>
            <person name="Naranjo H.D."/>
            <person name="Lebbe L."/>
            <person name="Cnockaert M."/>
            <person name="Krigas N."/>
            <person name="Grigoriadou K."/>
            <person name="Maloupa E."/>
            <person name="Willems A."/>
        </authorList>
    </citation>
    <scope>NUCLEOTIDE SEQUENCE</scope>
    <source>
        <strain evidence="10">LMG 28251</strain>
    </source>
</reference>
<dbReference type="GO" id="GO:0051539">
    <property type="term" value="F:4 iron, 4 sulfur cluster binding"/>
    <property type="evidence" value="ECO:0007669"/>
    <property type="project" value="UniProtKB-KW"/>
</dbReference>
<dbReference type="GO" id="GO:0020037">
    <property type="term" value="F:heme binding"/>
    <property type="evidence" value="ECO:0007669"/>
    <property type="project" value="InterPro"/>
</dbReference>
<dbReference type="SUPFAM" id="SSF55124">
    <property type="entry name" value="Nitrite/Sulfite reductase N-terminal domain-like"/>
    <property type="match status" value="2"/>
</dbReference>
<dbReference type="InterPro" id="IPR012798">
    <property type="entry name" value="Cbl_synth_CobG-like"/>
</dbReference>
<evidence type="ECO:0000313" key="10">
    <source>
        <dbReference type="EMBL" id="MBR0656286.1"/>
    </source>
</evidence>
<dbReference type="PROSITE" id="PS00365">
    <property type="entry name" value="NIR_SIR"/>
    <property type="match status" value="1"/>
</dbReference>
<keyword evidence="11" id="KW-1185">Reference proteome</keyword>
<evidence type="ECO:0000256" key="4">
    <source>
        <dbReference type="ARBA" id="ARBA00022723"/>
    </source>
</evidence>
<keyword evidence="3" id="KW-0349">Heme</keyword>
<dbReference type="InterPro" id="IPR005117">
    <property type="entry name" value="NiRdtase/SiRdtase_haem-b_fer"/>
</dbReference>
<name>A0AAF1K4Y8_9PROT</name>
<comment type="caution">
    <text evidence="10">The sequence shown here is derived from an EMBL/GenBank/DDBJ whole genome shotgun (WGS) entry which is preliminary data.</text>
</comment>
<dbReference type="InterPro" id="IPR006067">
    <property type="entry name" value="NO2/SO3_Rdtase_4Fe4S_dom"/>
</dbReference>
<reference evidence="10" key="1">
    <citation type="submission" date="2020-01" db="EMBL/GenBank/DDBJ databases">
        <authorList>
            <person name="Rat A."/>
        </authorList>
    </citation>
    <scope>NUCLEOTIDE SEQUENCE</scope>
    <source>
        <strain evidence="10">LMG 28251</strain>
    </source>
</reference>
<evidence type="ECO:0000259" key="9">
    <source>
        <dbReference type="Pfam" id="PF03460"/>
    </source>
</evidence>
<keyword evidence="6" id="KW-0408">Iron</keyword>
<dbReference type="EMBL" id="JAAEDH010000016">
    <property type="protein sequence ID" value="MBR0656286.1"/>
    <property type="molecule type" value="Genomic_DNA"/>
</dbReference>
<keyword evidence="2" id="KW-0004">4Fe-4S</keyword>
<comment type="similarity">
    <text evidence="1">Belongs to the nitrite and sulfite reductase 4Fe-4S domain family.</text>
</comment>
<dbReference type="InterPro" id="IPR045854">
    <property type="entry name" value="NO2/SO3_Rdtase_4Fe4S_sf"/>
</dbReference>
<dbReference type="InterPro" id="IPR051329">
    <property type="entry name" value="NIR_SIR_4Fe-4S"/>
</dbReference>
<dbReference type="PANTHER" id="PTHR32439">
    <property type="entry name" value="FERREDOXIN--NITRITE REDUCTASE, CHLOROPLASTIC"/>
    <property type="match status" value="1"/>
</dbReference>
<feature type="domain" description="Nitrite/Sulfite reductase ferredoxin-like" evidence="9">
    <location>
        <begin position="107"/>
        <end position="166"/>
    </location>
</feature>
<evidence type="ECO:0000256" key="3">
    <source>
        <dbReference type="ARBA" id="ARBA00022617"/>
    </source>
</evidence>
<dbReference type="Pfam" id="PF01077">
    <property type="entry name" value="NIR_SIR"/>
    <property type="match status" value="2"/>
</dbReference>
<dbReference type="RefSeq" id="WP_211875128.1">
    <property type="nucleotide sequence ID" value="NZ_JAAEDH010000016.1"/>
</dbReference>
<dbReference type="NCBIfam" id="TIGR02435">
    <property type="entry name" value="CobG"/>
    <property type="match status" value="1"/>
</dbReference>
<accession>A0AAF1K4Y8</accession>
<dbReference type="AlphaFoldDB" id="A0AAF1K4Y8"/>
<dbReference type="Gene3D" id="3.30.413.10">
    <property type="entry name" value="Sulfite Reductase Hemoprotein, domain 1"/>
    <property type="match status" value="2"/>
</dbReference>
<evidence type="ECO:0000256" key="1">
    <source>
        <dbReference type="ARBA" id="ARBA00010429"/>
    </source>
</evidence>
<keyword evidence="4" id="KW-0479">Metal-binding</keyword>
<evidence type="ECO:0000259" key="8">
    <source>
        <dbReference type="Pfam" id="PF01077"/>
    </source>
</evidence>
<evidence type="ECO:0000256" key="2">
    <source>
        <dbReference type="ARBA" id="ARBA00022485"/>
    </source>
</evidence>
<dbReference type="PRINTS" id="PR00397">
    <property type="entry name" value="SIROHAEM"/>
</dbReference>
<sequence length="578" mass="61403">MNSDPGFSGEQQNYLMGFMAGVEARRGALAPGGGGGGAPADALRAAQDRTIAEGGKLTPEEQAKRDRHPLDRWDEITARAAEGKFPKGVDVLMTKYHGLFYVAPAQDSFMCRLRIPGGVMNAHQLRGVADIAEELGGGYADVTTRANLQIREIPAAKGPELVNRLGDIGLLPRGTGADNIRNITAAPTAGIDAGELIDTRPIVRALHHHILNTRDLFALPRKFNIAFDGGGQVAVLEDTNDIAFTAAMTAEGPTLRLGLGGITGHRDFARETGAVVAPADVVAVCDAILRVFIAHGDRTDRKKARLKYLLDRWGLEKFLTEVEAQWGRSLTRLPAEALTPPPPALKHGHVGVHAQKQAGLFYVGVVTPVGRLTVERLRDLAAVAETFGNGEIRLTVWQNLLIPNVPERSLASALHAIESAGLTTEASAVRGGLVACTGNAGCKFAASNTKGHAAMLADYLEARITLDAPINIHLTGCHHSCAQHYVADIGLLGARVEQGEDTVEGYDLHVGGGAGPEQAIGRLIIPAIAADDLPPLVLALLRRWMEQRAAGETFQAFTARHEDAALVAMAREGAEVMA</sequence>
<dbReference type="Gene3D" id="3.90.480.10">
    <property type="entry name" value="Sulfite Reductase Hemoprotein,Domain 2"/>
    <property type="match status" value="1"/>
</dbReference>
<gene>
    <name evidence="10" type="ORF">GXW79_14485</name>
</gene>
<keyword evidence="7" id="KW-0411">Iron-sulfur</keyword>
<dbReference type="InterPro" id="IPR036136">
    <property type="entry name" value="Nit/Sulf_reduc_fer-like_dom_sf"/>
</dbReference>
<feature type="domain" description="Nitrite/Sulfite reductase ferredoxin-like" evidence="9">
    <location>
        <begin position="353"/>
        <end position="418"/>
    </location>
</feature>